<name>A0A346PPN4_9EURY</name>
<accession>A0A346PPN4</accession>
<evidence type="ECO:0000313" key="2">
    <source>
        <dbReference type="Proteomes" id="UP000258613"/>
    </source>
</evidence>
<dbReference type="GeneID" id="37641955"/>
<dbReference type="Proteomes" id="UP000258613">
    <property type="component" value="Chromosome"/>
</dbReference>
<proteinExistence type="predicted"/>
<dbReference type="OrthoDB" id="375866at2157"/>
<organism evidence="1 2">
    <name type="scientific">Natrarchaeobaculum sulfurireducens</name>
    <dbReference type="NCBI Taxonomy" id="2044521"/>
    <lineage>
        <taxon>Archaea</taxon>
        <taxon>Methanobacteriati</taxon>
        <taxon>Methanobacteriota</taxon>
        <taxon>Stenosarchaea group</taxon>
        <taxon>Halobacteria</taxon>
        <taxon>Halobacteriales</taxon>
        <taxon>Natrialbaceae</taxon>
        <taxon>Natrarchaeobaculum</taxon>
    </lineage>
</organism>
<dbReference type="AlphaFoldDB" id="A0A346PPN4"/>
<reference evidence="2" key="1">
    <citation type="submission" date="2018-02" db="EMBL/GenBank/DDBJ databases">
        <title>Phenotypic and genomic properties of facultatively anaerobic sulfur-reducing natronoarchaea from hypersaline soda lakes.</title>
        <authorList>
            <person name="Sorokin D.Y."/>
            <person name="Kublanov I.V."/>
            <person name="Roman P."/>
            <person name="Sinninghe Damste J.S."/>
            <person name="Golyshin P.N."/>
            <person name="Rojo D."/>
            <person name="Ciordia S."/>
            <person name="Mena M.D.C."/>
            <person name="Ferrer M."/>
            <person name="Messina E."/>
            <person name="Smedile F."/>
            <person name="La Spada G."/>
            <person name="La Cono V."/>
            <person name="Yakimov M.M."/>
        </authorList>
    </citation>
    <scope>NUCLEOTIDE SEQUENCE [LARGE SCALE GENOMIC DNA]</scope>
    <source>
        <strain evidence="2">AArc-Mg</strain>
    </source>
</reference>
<dbReference type="EMBL" id="CP027033">
    <property type="protein sequence ID" value="AXR81479.1"/>
    <property type="molecule type" value="Genomic_DNA"/>
</dbReference>
<dbReference type="InterPro" id="IPR036390">
    <property type="entry name" value="WH_DNA-bd_sf"/>
</dbReference>
<dbReference type="SUPFAM" id="SSF46785">
    <property type="entry name" value="Winged helix' DNA-binding domain"/>
    <property type="match status" value="1"/>
</dbReference>
<dbReference type="KEGG" id="nag:AArcMg_1466"/>
<gene>
    <name evidence="1" type="ORF">AArcMg_1466</name>
</gene>
<protein>
    <submittedName>
        <fullName evidence="1">Uncharacterized protein</fullName>
    </submittedName>
</protein>
<dbReference type="RefSeq" id="WP_117368144.1">
    <property type="nucleotide sequence ID" value="NZ_CP027033.1"/>
</dbReference>
<sequence>MPRKPGEHVLANGPLTKWEIADITGIPIDLVETYLWDHEAMGIVEQTEGGWRLTRNRVRLVIKAWD</sequence>
<keyword evidence="2" id="KW-1185">Reference proteome</keyword>
<evidence type="ECO:0000313" key="1">
    <source>
        <dbReference type="EMBL" id="AXR81479.1"/>
    </source>
</evidence>